<dbReference type="InterPro" id="IPR006108">
    <property type="entry name" value="3HC_DH_C"/>
</dbReference>
<evidence type="ECO:0000259" key="1">
    <source>
        <dbReference type="Pfam" id="PF00725"/>
    </source>
</evidence>
<feature type="domain" description="3-hydroxyacyl-CoA dehydrogenase C-terminal" evidence="1">
    <location>
        <begin position="61"/>
        <end position="110"/>
    </location>
</feature>
<protein>
    <submittedName>
        <fullName evidence="2">3-hydroxyacyl-CoA dehydrogenase family protein</fullName>
    </submittedName>
</protein>
<dbReference type="GO" id="GO:0016616">
    <property type="term" value="F:oxidoreductase activity, acting on the CH-OH group of donors, NAD or NADP as acceptor"/>
    <property type="evidence" value="ECO:0007669"/>
    <property type="project" value="InterPro"/>
</dbReference>
<accession>A0AB39XSP4</accession>
<dbReference type="AlphaFoldDB" id="A0AB39XSP4"/>
<reference evidence="2" key="1">
    <citation type="submission" date="2024-08" db="EMBL/GenBank/DDBJ databases">
        <authorList>
            <person name="Chaddad Z."/>
            <person name="Lamrabet M."/>
            <person name="Bouhnik O."/>
            <person name="Alami S."/>
            <person name="Wipf D."/>
            <person name="Courty P.E."/>
            <person name="Missbah El Idrissi M."/>
        </authorList>
    </citation>
    <scope>NUCLEOTIDE SEQUENCE</scope>
    <source>
        <strain evidence="2">LLZ17</strain>
    </source>
</reference>
<organism evidence="2">
    <name type="scientific">Bradyrhizobium sp. LLZ17</name>
    <dbReference type="NCBI Taxonomy" id="3239388"/>
    <lineage>
        <taxon>Bacteria</taxon>
        <taxon>Pseudomonadati</taxon>
        <taxon>Pseudomonadota</taxon>
        <taxon>Alphaproteobacteria</taxon>
        <taxon>Hyphomicrobiales</taxon>
        <taxon>Nitrobacteraceae</taxon>
        <taxon>Bradyrhizobium</taxon>
    </lineage>
</organism>
<dbReference type="InterPro" id="IPR008927">
    <property type="entry name" value="6-PGluconate_DH-like_C_sf"/>
</dbReference>
<dbReference type="SUPFAM" id="SSF48179">
    <property type="entry name" value="6-phosphogluconate dehydrogenase C-terminal domain-like"/>
    <property type="match status" value="1"/>
</dbReference>
<dbReference type="InterPro" id="IPR013328">
    <property type="entry name" value="6PGD_dom2"/>
</dbReference>
<proteinExistence type="predicted"/>
<name>A0AB39XSP4_9BRAD</name>
<dbReference type="PANTHER" id="PTHR48075">
    <property type="entry name" value="3-HYDROXYACYL-COA DEHYDROGENASE FAMILY PROTEIN"/>
    <property type="match status" value="1"/>
</dbReference>
<dbReference type="GO" id="GO:0006631">
    <property type="term" value="P:fatty acid metabolic process"/>
    <property type="evidence" value="ECO:0007669"/>
    <property type="project" value="InterPro"/>
</dbReference>
<sequence>MTGKSPSRGTDRDWTSFQPPFLVPLVEIAGGDGAAEAAARAAAIYRSTGCEVVELKKEIDGYIGNRVLFAVFREILYMMSPGIADLATLDRAIMAGPAIRWAVMGPSAVFFLGARDTSLYPEFVELLSNELRSGYIAPPSFEPDTALLLRYAKEVLSGIGAAGQDELIARRDAGVASIRAALAVLTPSQGHAAQ</sequence>
<dbReference type="EMBL" id="CP165734">
    <property type="protein sequence ID" value="XDV60934.1"/>
    <property type="molecule type" value="Genomic_DNA"/>
</dbReference>
<dbReference type="Pfam" id="PF00725">
    <property type="entry name" value="3HCDH"/>
    <property type="match status" value="1"/>
</dbReference>
<dbReference type="Gene3D" id="1.10.1040.10">
    <property type="entry name" value="N-(1-d-carboxylethyl)-l-norvaline Dehydrogenase, domain 2"/>
    <property type="match status" value="1"/>
</dbReference>
<dbReference type="RefSeq" id="WP_369726278.1">
    <property type="nucleotide sequence ID" value="NZ_CP165734.1"/>
</dbReference>
<dbReference type="PANTHER" id="PTHR48075:SF5">
    <property type="entry name" value="3-HYDROXYBUTYRYL-COA DEHYDROGENASE"/>
    <property type="match status" value="1"/>
</dbReference>
<gene>
    <name evidence="2" type="ORF">AB8Z38_17665</name>
</gene>
<evidence type="ECO:0000313" key="2">
    <source>
        <dbReference type="EMBL" id="XDV60934.1"/>
    </source>
</evidence>